<gene>
    <name evidence="1" type="ORF">SAMN05444407_1099</name>
</gene>
<dbReference type="Proteomes" id="UP000184069">
    <property type="component" value="Unassembled WGS sequence"/>
</dbReference>
<sequence length="167" mass="19751">MKSYILIFLSFIYLACDSSLQKKEILKNKNEISQTDSGVKLNLITIKEPLERELNDFIKKLEKNGHDKKSKKSILIYLKDQNENHMDILLASDTPKEVENLKGFSVYNNYTLYFFFKNIENNCMINIENKTRNEKFKILPPAPYNNPQKRIVLKKCTKMKEEYNDGW</sequence>
<protein>
    <submittedName>
        <fullName evidence="1">Uncharacterized protein</fullName>
    </submittedName>
</protein>
<dbReference type="AlphaFoldDB" id="A0A1M7FQQ6"/>
<evidence type="ECO:0000313" key="2">
    <source>
        <dbReference type="Proteomes" id="UP000184069"/>
    </source>
</evidence>
<evidence type="ECO:0000313" key="1">
    <source>
        <dbReference type="EMBL" id="SHM06019.1"/>
    </source>
</evidence>
<dbReference type="EMBL" id="FRBM01000009">
    <property type="protein sequence ID" value="SHM06019.1"/>
    <property type="molecule type" value="Genomic_DNA"/>
</dbReference>
<proteinExistence type="predicted"/>
<organism evidence="1 2">
    <name type="scientific">Chryseobacterium contaminans</name>
    <dbReference type="NCBI Taxonomy" id="1423959"/>
    <lineage>
        <taxon>Bacteria</taxon>
        <taxon>Pseudomonadati</taxon>
        <taxon>Bacteroidota</taxon>
        <taxon>Flavobacteriia</taxon>
        <taxon>Flavobacteriales</taxon>
        <taxon>Weeksellaceae</taxon>
        <taxon>Chryseobacterium group</taxon>
        <taxon>Chryseobacterium</taxon>
    </lineage>
</organism>
<dbReference type="OrthoDB" id="1258272at2"/>
<name>A0A1M7FQQ6_9FLAO</name>
<dbReference type="RefSeq" id="WP_123872996.1">
    <property type="nucleotide sequence ID" value="NZ_FRBM01000009.1"/>
</dbReference>
<reference evidence="1 2" key="1">
    <citation type="submission" date="2016-11" db="EMBL/GenBank/DDBJ databases">
        <authorList>
            <person name="Jaros S."/>
            <person name="Januszkiewicz K."/>
            <person name="Wedrychowicz H."/>
        </authorList>
    </citation>
    <scope>NUCLEOTIDE SEQUENCE [LARGE SCALE GENOMIC DNA]</scope>
    <source>
        <strain evidence="1 2">DSM 27621</strain>
    </source>
</reference>
<accession>A0A1M7FQQ6</accession>